<reference evidence="1 2" key="1">
    <citation type="journal article" date="2019" name="Nat. Ecol. Evol.">
        <title>Megaphylogeny resolves global patterns of mushroom evolution.</title>
        <authorList>
            <person name="Varga T."/>
            <person name="Krizsan K."/>
            <person name="Foldi C."/>
            <person name="Dima B."/>
            <person name="Sanchez-Garcia M."/>
            <person name="Sanchez-Ramirez S."/>
            <person name="Szollosi G.J."/>
            <person name="Szarkandi J.G."/>
            <person name="Papp V."/>
            <person name="Albert L."/>
            <person name="Andreopoulos W."/>
            <person name="Angelini C."/>
            <person name="Antonin V."/>
            <person name="Barry K.W."/>
            <person name="Bougher N.L."/>
            <person name="Buchanan P."/>
            <person name="Buyck B."/>
            <person name="Bense V."/>
            <person name="Catcheside P."/>
            <person name="Chovatia M."/>
            <person name="Cooper J."/>
            <person name="Damon W."/>
            <person name="Desjardin D."/>
            <person name="Finy P."/>
            <person name="Geml J."/>
            <person name="Haridas S."/>
            <person name="Hughes K."/>
            <person name="Justo A."/>
            <person name="Karasinski D."/>
            <person name="Kautmanova I."/>
            <person name="Kiss B."/>
            <person name="Kocsube S."/>
            <person name="Kotiranta H."/>
            <person name="LaButti K.M."/>
            <person name="Lechner B.E."/>
            <person name="Liimatainen K."/>
            <person name="Lipzen A."/>
            <person name="Lukacs Z."/>
            <person name="Mihaltcheva S."/>
            <person name="Morgado L.N."/>
            <person name="Niskanen T."/>
            <person name="Noordeloos M.E."/>
            <person name="Ohm R.A."/>
            <person name="Ortiz-Santana B."/>
            <person name="Ovrebo C."/>
            <person name="Racz N."/>
            <person name="Riley R."/>
            <person name="Savchenko A."/>
            <person name="Shiryaev A."/>
            <person name="Soop K."/>
            <person name="Spirin V."/>
            <person name="Szebenyi C."/>
            <person name="Tomsovsky M."/>
            <person name="Tulloss R.E."/>
            <person name="Uehling J."/>
            <person name="Grigoriev I.V."/>
            <person name="Vagvolgyi C."/>
            <person name="Papp T."/>
            <person name="Martin F.M."/>
            <person name="Miettinen O."/>
            <person name="Hibbett D.S."/>
            <person name="Nagy L.G."/>
        </authorList>
    </citation>
    <scope>NUCLEOTIDE SEQUENCE [LARGE SCALE GENOMIC DNA]</scope>
    <source>
        <strain evidence="1 2">HHB13444</strain>
    </source>
</reference>
<dbReference type="GO" id="GO:0003676">
    <property type="term" value="F:nucleic acid binding"/>
    <property type="evidence" value="ECO:0007669"/>
    <property type="project" value="InterPro"/>
</dbReference>
<keyword evidence="2" id="KW-1185">Reference proteome</keyword>
<name>A0A5C3P527_9APHY</name>
<evidence type="ECO:0008006" key="3">
    <source>
        <dbReference type="Google" id="ProtNLM"/>
    </source>
</evidence>
<evidence type="ECO:0000313" key="1">
    <source>
        <dbReference type="EMBL" id="TFK84764.1"/>
    </source>
</evidence>
<evidence type="ECO:0000313" key="2">
    <source>
        <dbReference type="Proteomes" id="UP000308197"/>
    </source>
</evidence>
<dbReference type="Proteomes" id="UP000308197">
    <property type="component" value="Unassembled WGS sequence"/>
</dbReference>
<protein>
    <recommendedName>
        <fullName evidence="3">Tc1-like transposase DDE domain-containing protein</fullName>
    </recommendedName>
</protein>
<organism evidence="1 2">
    <name type="scientific">Polyporus arcularius HHB13444</name>
    <dbReference type="NCBI Taxonomy" id="1314778"/>
    <lineage>
        <taxon>Eukaryota</taxon>
        <taxon>Fungi</taxon>
        <taxon>Dikarya</taxon>
        <taxon>Basidiomycota</taxon>
        <taxon>Agaricomycotina</taxon>
        <taxon>Agaricomycetes</taxon>
        <taxon>Polyporales</taxon>
        <taxon>Polyporaceae</taxon>
        <taxon>Polyporus</taxon>
    </lineage>
</organism>
<dbReference type="InParanoid" id="A0A5C3P527"/>
<proteinExistence type="predicted"/>
<dbReference type="InterPro" id="IPR036397">
    <property type="entry name" value="RNaseH_sf"/>
</dbReference>
<sequence length="71" mass="8567">PDLSCIENAWAELERRVTRCTPRPYTEDQLWGALQREWYSESFDSYAKHLYASVPRRIRALRDNGGWWTKY</sequence>
<accession>A0A5C3P527</accession>
<dbReference type="Gene3D" id="3.30.420.10">
    <property type="entry name" value="Ribonuclease H-like superfamily/Ribonuclease H"/>
    <property type="match status" value="1"/>
</dbReference>
<dbReference type="EMBL" id="ML211295">
    <property type="protein sequence ID" value="TFK84764.1"/>
    <property type="molecule type" value="Genomic_DNA"/>
</dbReference>
<dbReference type="AlphaFoldDB" id="A0A5C3P527"/>
<gene>
    <name evidence="1" type="ORF">K466DRAFT_496025</name>
</gene>
<feature type="non-terminal residue" evidence="1">
    <location>
        <position position="1"/>
    </location>
</feature>